<dbReference type="STRING" id="1184609.KILIM_044_00370"/>
<sequence>MAVDMLSIGHMAHVTGVSRRMLRHWEEVGLLAPASVDEFTGYRRYARNQVGRVRAIASLRAVGFSLDAINDLLGGQLSERRLKELLRARENELVAQIDEDSARLKEVRKRLTALQRGHRTIMNNLELGTLPTLQLAALQTFVADESEIGDAVADLLPRVRDQLAKNGVTDVDIVLTYDGTSEDSIVVTAGAPTSDARVIPGLEAVRVEGAEHGASVRFDTPPSDIGDAWIAIDANLEQRGQETTGVYRQTLTRDGGVVLQAPLKNLPHEG</sequence>
<keyword evidence="7" id="KW-1185">Reference proteome</keyword>
<dbReference type="AlphaFoldDB" id="K6VK93"/>
<dbReference type="EMBL" id="BAHD01000044">
    <property type="protein sequence ID" value="GAB96648.1"/>
    <property type="molecule type" value="Genomic_DNA"/>
</dbReference>
<evidence type="ECO:0000256" key="4">
    <source>
        <dbReference type="ARBA" id="ARBA00023163"/>
    </source>
</evidence>
<dbReference type="GO" id="GO:0003677">
    <property type="term" value="F:DNA binding"/>
    <property type="evidence" value="ECO:0007669"/>
    <property type="project" value="UniProtKB-KW"/>
</dbReference>
<dbReference type="Gene3D" id="3.20.80.10">
    <property type="entry name" value="Regulatory factor, effector binding domain"/>
    <property type="match status" value="1"/>
</dbReference>
<gene>
    <name evidence="6" type="ORF">KILIM_044_00370</name>
</gene>
<dbReference type="InterPro" id="IPR011256">
    <property type="entry name" value="Reg_factor_effector_dom_sf"/>
</dbReference>
<name>K6VK93_9MICO</name>
<keyword evidence="2" id="KW-0805">Transcription regulation</keyword>
<dbReference type="InterPro" id="IPR009061">
    <property type="entry name" value="DNA-bd_dom_put_sf"/>
</dbReference>
<comment type="caution">
    <text evidence="6">The sequence shown here is derived from an EMBL/GenBank/DDBJ whole genome shotgun (WGS) entry which is preliminary data.</text>
</comment>
<evidence type="ECO:0000256" key="3">
    <source>
        <dbReference type="ARBA" id="ARBA00023125"/>
    </source>
</evidence>
<accession>K6VK93</accession>
<dbReference type="eggNOG" id="COG0789">
    <property type="taxonomic scope" value="Bacteria"/>
</dbReference>
<evidence type="ECO:0000259" key="5">
    <source>
        <dbReference type="PROSITE" id="PS50937"/>
    </source>
</evidence>
<protein>
    <submittedName>
        <fullName evidence="6">Putative MerR family transcriptional regulator</fullName>
    </submittedName>
</protein>
<evidence type="ECO:0000313" key="6">
    <source>
        <dbReference type="EMBL" id="GAB96648.1"/>
    </source>
</evidence>
<dbReference type="InterPro" id="IPR000551">
    <property type="entry name" value="MerR-type_HTH_dom"/>
</dbReference>
<keyword evidence="4" id="KW-0804">Transcription</keyword>
<dbReference type="PROSITE" id="PS50937">
    <property type="entry name" value="HTH_MERR_2"/>
    <property type="match status" value="1"/>
</dbReference>
<dbReference type="SUPFAM" id="SSF46955">
    <property type="entry name" value="Putative DNA-binding domain"/>
    <property type="match status" value="1"/>
</dbReference>
<dbReference type="GO" id="GO:0003700">
    <property type="term" value="F:DNA-binding transcription factor activity"/>
    <property type="evidence" value="ECO:0007669"/>
    <property type="project" value="InterPro"/>
</dbReference>
<dbReference type="PROSITE" id="PS00552">
    <property type="entry name" value="HTH_MERR_1"/>
    <property type="match status" value="1"/>
</dbReference>
<dbReference type="Gene3D" id="1.10.1660.10">
    <property type="match status" value="1"/>
</dbReference>
<evidence type="ECO:0000256" key="2">
    <source>
        <dbReference type="ARBA" id="ARBA00023015"/>
    </source>
</evidence>
<dbReference type="SMART" id="SM00422">
    <property type="entry name" value="HTH_MERR"/>
    <property type="match status" value="1"/>
</dbReference>
<dbReference type="InterPro" id="IPR047057">
    <property type="entry name" value="MerR_fam"/>
</dbReference>
<keyword evidence="3" id="KW-0238">DNA-binding</keyword>
<dbReference type="PANTHER" id="PTHR30204">
    <property type="entry name" value="REDOX-CYCLING DRUG-SENSING TRANSCRIPTIONAL ACTIVATOR SOXR"/>
    <property type="match status" value="1"/>
</dbReference>
<evidence type="ECO:0000256" key="1">
    <source>
        <dbReference type="ARBA" id="ARBA00022491"/>
    </source>
</evidence>
<dbReference type="Pfam" id="PF13411">
    <property type="entry name" value="MerR_1"/>
    <property type="match status" value="1"/>
</dbReference>
<dbReference type="Proteomes" id="UP000008366">
    <property type="component" value="Unassembled WGS sequence"/>
</dbReference>
<reference evidence="6 7" key="1">
    <citation type="submission" date="2012-08" db="EMBL/GenBank/DDBJ databases">
        <title>Whole genome shotgun sequence of Kineosphaera limosa NBRC 100340.</title>
        <authorList>
            <person name="Yoshida I."/>
            <person name="Isaki S."/>
            <person name="Hosoyama A."/>
            <person name="Tsuchikane K."/>
            <person name="Katsumata H."/>
            <person name="Ando Y."/>
            <person name="Ohji S."/>
            <person name="Hamada M."/>
            <person name="Tamura T."/>
            <person name="Yamazoe A."/>
            <person name="Yamazaki S."/>
            <person name="Fujita N."/>
        </authorList>
    </citation>
    <scope>NUCLEOTIDE SEQUENCE [LARGE SCALE GENOMIC DNA]</scope>
    <source>
        <strain evidence="6 7">NBRC 100340</strain>
    </source>
</reference>
<dbReference type="PANTHER" id="PTHR30204:SF69">
    <property type="entry name" value="MERR-FAMILY TRANSCRIPTIONAL REGULATOR"/>
    <property type="match status" value="1"/>
</dbReference>
<keyword evidence="1" id="KW-0678">Repressor</keyword>
<proteinExistence type="predicted"/>
<evidence type="ECO:0000313" key="7">
    <source>
        <dbReference type="Proteomes" id="UP000008366"/>
    </source>
</evidence>
<feature type="domain" description="HTH merR-type" evidence="5">
    <location>
        <begin position="5"/>
        <end position="75"/>
    </location>
</feature>
<organism evidence="6 7">
    <name type="scientific">Kineosphaera limosa NBRC 100340</name>
    <dbReference type="NCBI Taxonomy" id="1184609"/>
    <lineage>
        <taxon>Bacteria</taxon>
        <taxon>Bacillati</taxon>
        <taxon>Actinomycetota</taxon>
        <taxon>Actinomycetes</taxon>
        <taxon>Micrococcales</taxon>
        <taxon>Dermatophilaceae</taxon>
        <taxon>Kineosphaera</taxon>
    </lineage>
</organism>